<evidence type="ECO:0000313" key="1">
    <source>
        <dbReference type="EMBL" id="KHM99704.1"/>
    </source>
</evidence>
<proteinExistence type="predicted"/>
<dbReference type="Proteomes" id="UP000053555">
    <property type="component" value="Unassembled WGS sequence"/>
</dbReference>
<reference evidence="1" key="1">
    <citation type="submission" date="2014-07" db="EMBL/GenBank/DDBJ databases">
        <title>Identification of a novel salt tolerance gene in wild soybean by whole-genome sequencing.</title>
        <authorList>
            <person name="Lam H.-M."/>
            <person name="Qi X."/>
            <person name="Li M.-W."/>
            <person name="Liu X."/>
            <person name="Xie M."/>
            <person name="Ni M."/>
            <person name="Xu X."/>
        </authorList>
    </citation>
    <scope>NUCLEOTIDE SEQUENCE [LARGE SCALE GENOMIC DNA]</scope>
    <source>
        <tissue evidence="1">Root</tissue>
    </source>
</reference>
<accession>A0A0B2NRM2</accession>
<gene>
    <name evidence="1" type="ORF">glysoja_044578</name>
</gene>
<name>A0A0B2NRM2_GLYSO</name>
<dbReference type="AlphaFoldDB" id="A0A0B2NRM2"/>
<protein>
    <submittedName>
        <fullName evidence="1">Uncharacterized protein</fullName>
    </submittedName>
</protein>
<dbReference type="EMBL" id="KN671583">
    <property type="protein sequence ID" value="KHM99704.1"/>
    <property type="molecule type" value="Genomic_DNA"/>
</dbReference>
<organism evidence="1">
    <name type="scientific">Glycine soja</name>
    <name type="common">Wild soybean</name>
    <dbReference type="NCBI Taxonomy" id="3848"/>
    <lineage>
        <taxon>Eukaryota</taxon>
        <taxon>Viridiplantae</taxon>
        <taxon>Streptophyta</taxon>
        <taxon>Embryophyta</taxon>
        <taxon>Tracheophyta</taxon>
        <taxon>Spermatophyta</taxon>
        <taxon>Magnoliopsida</taxon>
        <taxon>eudicotyledons</taxon>
        <taxon>Gunneridae</taxon>
        <taxon>Pentapetalae</taxon>
        <taxon>rosids</taxon>
        <taxon>fabids</taxon>
        <taxon>Fabales</taxon>
        <taxon>Fabaceae</taxon>
        <taxon>Papilionoideae</taxon>
        <taxon>50 kb inversion clade</taxon>
        <taxon>NPAAA clade</taxon>
        <taxon>indigoferoid/millettioid clade</taxon>
        <taxon>Phaseoleae</taxon>
        <taxon>Glycine</taxon>
        <taxon>Glycine subgen. Soja</taxon>
    </lineage>
</organism>
<sequence>MGIASLPLMGSPKFTTFRDLYQYTITHQPSHCGFPSFQSFEFEMEEKSRSCNVCDTWHSFSLYVHIEQVAATAVWGLMTLLIKPMKESEPVSALLRQHLVLCSVEYRMQL</sequence>